<dbReference type="GO" id="GO:0004803">
    <property type="term" value="F:transposase activity"/>
    <property type="evidence" value="ECO:0007669"/>
    <property type="project" value="InterPro"/>
</dbReference>
<gene>
    <name evidence="2" type="ORF">GGR28_003811</name>
</gene>
<feature type="non-terminal residue" evidence="2">
    <location>
        <position position="438"/>
    </location>
</feature>
<keyword evidence="3" id="KW-1185">Reference proteome</keyword>
<dbReference type="AlphaFoldDB" id="A0A840E7Z5"/>
<dbReference type="Pfam" id="PF01609">
    <property type="entry name" value="DDE_Tnp_1"/>
    <property type="match status" value="1"/>
</dbReference>
<dbReference type="Proteomes" id="UP000576209">
    <property type="component" value="Unassembled WGS sequence"/>
</dbReference>
<proteinExistence type="predicted"/>
<dbReference type="RefSeq" id="WP_183497385.1">
    <property type="nucleotide sequence ID" value="NZ_JACIFF010000025.1"/>
</dbReference>
<dbReference type="InterPro" id="IPR012337">
    <property type="entry name" value="RNaseH-like_sf"/>
</dbReference>
<dbReference type="EMBL" id="JACIFF010000025">
    <property type="protein sequence ID" value="MBB4081160.1"/>
    <property type="molecule type" value="Genomic_DNA"/>
</dbReference>
<dbReference type="GO" id="GO:0006313">
    <property type="term" value="P:DNA transposition"/>
    <property type="evidence" value="ECO:0007669"/>
    <property type="project" value="InterPro"/>
</dbReference>
<evidence type="ECO:0000313" key="2">
    <source>
        <dbReference type="EMBL" id="MBB4081160.1"/>
    </source>
</evidence>
<dbReference type="InterPro" id="IPR002559">
    <property type="entry name" value="Transposase_11"/>
</dbReference>
<sequence length="438" mass="50417">MSSKSYQQYRSELTLDSVIQQNYQAFSAIPDPRNRVIGQMLPDICQAGFALFHLKFPSLLDFDSQTIVQRQNLRSVYGLQQVCSDTQLRRMLDQVAPHYFHRRITQLIQHDFARVGGARQFQVLDGRLILSLDGVEHFRSTRIHCGACLTRDSTKTGRSYHHQMLCGSIVHPHESTVFVAVAEPIIQQDGSQKNDCERSAARRVIDTVSKVYRNYKFLVVADGLYSCGSLVRQLTEAGHDFIITAKPGDHQALFKHFETWSVRGATSKLTRREGRTTHRFEWATGLSLNGSWAQMRLNVLHYEEEIEGSSGRKLRFTWVTNRAINRNNVMELMRIGRSRWKIENETFNTLKNQGYQFEHNYGHGEQHLATGLAYLMLLAFLVDQLMELCSQKFQVILKAARTRVKVWFTQRALFTTQPFEDFSGIYGRLAELFGVQLV</sequence>
<evidence type="ECO:0000313" key="3">
    <source>
        <dbReference type="Proteomes" id="UP000576209"/>
    </source>
</evidence>
<reference evidence="2 3" key="1">
    <citation type="submission" date="2020-08" db="EMBL/GenBank/DDBJ databases">
        <title>Genomic Encyclopedia of Type Strains, Phase IV (KMG-IV): sequencing the most valuable type-strain genomes for metagenomic binning, comparative biology and taxonomic classification.</title>
        <authorList>
            <person name="Goeker M."/>
        </authorList>
    </citation>
    <scope>NUCLEOTIDE SEQUENCE [LARGE SCALE GENOMIC DNA]</scope>
    <source>
        <strain evidence="2 3">DSM 105137</strain>
    </source>
</reference>
<evidence type="ECO:0000259" key="1">
    <source>
        <dbReference type="Pfam" id="PF01609"/>
    </source>
</evidence>
<protein>
    <recommendedName>
        <fullName evidence="1">Transposase IS4-like domain-containing protein</fullName>
    </recommendedName>
</protein>
<dbReference type="GO" id="GO:0003677">
    <property type="term" value="F:DNA binding"/>
    <property type="evidence" value="ECO:0007669"/>
    <property type="project" value="InterPro"/>
</dbReference>
<accession>A0A840E7Z5</accession>
<dbReference type="SUPFAM" id="SSF53098">
    <property type="entry name" value="Ribonuclease H-like"/>
    <property type="match status" value="1"/>
</dbReference>
<feature type="domain" description="Transposase IS4-like" evidence="1">
    <location>
        <begin position="157"/>
        <end position="378"/>
    </location>
</feature>
<comment type="caution">
    <text evidence="2">The sequence shown here is derived from an EMBL/GenBank/DDBJ whole genome shotgun (WGS) entry which is preliminary data.</text>
</comment>
<name>A0A840E7Z5_9BACT</name>
<organism evidence="2 3">
    <name type="scientific">Neolewinella aquimaris</name>
    <dbReference type="NCBI Taxonomy" id="1835722"/>
    <lineage>
        <taxon>Bacteria</taxon>
        <taxon>Pseudomonadati</taxon>
        <taxon>Bacteroidota</taxon>
        <taxon>Saprospiria</taxon>
        <taxon>Saprospirales</taxon>
        <taxon>Lewinellaceae</taxon>
        <taxon>Neolewinella</taxon>
    </lineage>
</organism>